<feature type="transmembrane region" description="Helical" evidence="1">
    <location>
        <begin position="97"/>
        <end position="115"/>
    </location>
</feature>
<protein>
    <submittedName>
        <fullName evidence="2">Uncharacterized protein</fullName>
    </submittedName>
</protein>
<keyword evidence="1" id="KW-1133">Transmembrane helix</keyword>
<comment type="caution">
    <text evidence="2">The sequence shown here is derived from an EMBL/GenBank/DDBJ whole genome shotgun (WGS) entry which is preliminary data.</text>
</comment>
<keyword evidence="1" id="KW-0812">Transmembrane</keyword>
<name>A0A422MSA7_TRYRA</name>
<gene>
    <name evidence="2" type="ORF">TraAM80_10000</name>
</gene>
<organism evidence="2 3">
    <name type="scientific">Trypanosoma rangeli</name>
    <dbReference type="NCBI Taxonomy" id="5698"/>
    <lineage>
        <taxon>Eukaryota</taxon>
        <taxon>Discoba</taxon>
        <taxon>Euglenozoa</taxon>
        <taxon>Kinetoplastea</taxon>
        <taxon>Metakinetoplastina</taxon>
        <taxon>Trypanosomatida</taxon>
        <taxon>Trypanosomatidae</taxon>
        <taxon>Trypanosoma</taxon>
        <taxon>Herpetosoma</taxon>
    </lineage>
</organism>
<accession>A0A422MSA7</accession>
<proteinExistence type="predicted"/>
<feature type="non-terminal residue" evidence="2">
    <location>
        <position position="1"/>
    </location>
</feature>
<dbReference type="GeneID" id="40333933"/>
<sequence length="116" mass="13396">IFVSLLGECAEPGSAFDAADGAGRKLAEFLQEQSPVDWRHRPRHRCICRPRCPSVVFFLFFNEQPADEANWGAQRGRYEGRRYEVGGAQCHQTGLRMCHLFMFTVIFCPLFYFILF</sequence>
<dbReference type="RefSeq" id="XP_029233524.1">
    <property type="nucleotide sequence ID" value="XM_029386652.1"/>
</dbReference>
<evidence type="ECO:0000256" key="1">
    <source>
        <dbReference type="SAM" id="Phobius"/>
    </source>
</evidence>
<evidence type="ECO:0000313" key="2">
    <source>
        <dbReference type="EMBL" id="RNE96094.1"/>
    </source>
</evidence>
<keyword evidence="1" id="KW-0472">Membrane</keyword>
<dbReference type="AlphaFoldDB" id="A0A422MSA7"/>
<dbReference type="Proteomes" id="UP000283634">
    <property type="component" value="Unassembled WGS sequence"/>
</dbReference>
<keyword evidence="3" id="KW-1185">Reference proteome</keyword>
<evidence type="ECO:0000313" key="3">
    <source>
        <dbReference type="Proteomes" id="UP000283634"/>
    </source>
</evidence>
<reference evidence="2 3" key="1">
    <citation type="journal article" date="2018" name="BMC Genomics">
        <title>Genomic comparison of Trypanosoma conorhini and Trypanosoma rangeli to Trypanosoma cruzi strains of high and low virulence.</title>
        <authorList>
            <person name="Bradwell K.R."/>
            <person name="Koparde V.N."/>
            <person name="Matveyev A.V."/>
            <person name="Serrano M.G."/>
            <person name="Alves J.M."/>
            <person name="Parikh H."/>
            <person name="Huang B."/>
            <person name="Lee V."/>
            <person name="Espinosa-Alvarez O."/>
            <person name="Ortiz P.A."/>
            <person name="Costa-Martins A.G."/>
            <person name="Teixeira M.M."/>
            <person name="Buck G.A."/>
        </authorList>
    </citation>
    <scope>NUCLEOTIDE SEQUENCE [LARGE SCALE GENOMIC DNA]</scope>
    <source>
        <strain evidence="2 3">AM80</strain>
    </source>
</reference>
<dbReference type="EMBL" id="MKGL01000745">
    <property type="protein sequence ID" value="RNE96094.1"/>
    <property type="molecule type" value="Genomic_DNA"/>
</dbReference>